<organism evidence="1 2">
    <name type="scientific">Naganishia cerealis</name>
    <dbReference type="NCBI Taxonomy" id="610337"/>
    <lineage>
        <taxon>Eukaryota</taxon>
        <taxon>Fungi</taxon>
        <taxon>Dikarya</taxon>
        <taxon>Basidiomycota</taxon>
        <taxon>Agaricomycotina</taxon>
        <taxon>Tremellomycetes</taxon>
        <taxon>Filobasidiales</taxon>
        <taxon>Filobasidiaceae</taxon>
        <taxon>Naganishia</taxon>
    </lineage>
</organism>
<keyword evidence="2" id="KW-1185">Reference proteome</keyword>
<evidence type="ECO:0000313" key="1">
    <source>
        <dbReference type="EMBL" id="KAJ9092959.1"/>
    </source>
</evidence>
<protein>
    <submittedName>
        <fullName evidence="1">Uncharacterized protein</fullName>
    </submittedName>
</protein>
<comment type="caution">
    <text evidence="1">The sequence shown here is derived from an EMBL/GenBank/DDBJ whole genome shotgun (WGS) entry which is preliminary data.</text>
</comment>
<reference evidence="1" key="1">
    <citation type="submission" date="2023-04" db="EMBL/GenBank/DDBJ databases">
        <title>Draft Genome sequencing of Naganishia species isolated from polar environments using Oxford Nanopore Technology.</title>
        <authorList>
            <person name="Leo P."/>
            <person name="Venkateswaran K."/>
        </authorList>
    </citation>
    <scope>NUCLEOTIDE SEQUENCE</scope>
    <source>
        <strain evidence="1">MNA-CCFEE 5261</strain>
    </source>
</reference>
<gene>
    <name evidence="1" type="ORF">QFC19_008557</name>
</gene>
<accession>A0ACC2V194</accession>
<dbReference type="Proteomes" id="UP001241377">
    <property type="component" value="Unassembled WGS sequence"/>
</dbReference>
<evidence type="ECO:0000313" key="2">
    <source>
        <dbReference type="Proteomes" id="UP001241377"/>
    </source>
</evidence>
<name>A0ACC2V194_9TREE</name>
<proteinExistence type="predicted"/>
<sequence>MPLLQSSVSDGLDLTLRPAALWKNTLVPSPNERAPQPQVDYCFPPRTQQCPAIASLTLKPKFAPPKPHLSAQQRPVLDEDDDLAGENTLIVDEMDGFDTETFDREMAKLAQDGMTRATPPHRELDNQFSPRQWWGDVGKRHQDDRFTDVDLQTSTSITMIDSDLNMMSRRGSQLFPGTFGVLASGLNTRRSSACVPVHVGRRPSGVETFADLVRRRASESFKLEEDRALPTCPPAHKLRSSADPSTRSVEKELLGG</sequence>
<dbReference type="EMBL" id="JASBWR010000129">
    <property type="protein sequence ID" value="KAJ9092959.1"/>
    <property type="molecule type" value="Genomic_DNA"/>
</dbReference>